<dbReference type="Ensembl" id="ENSGMOT00000008421.2">
    <property type="protein sequence ID" value="ENSGMOP00000008188.2"/>
    <property type="gene ID" value="ENSGMOG00000007654.2"/>
</dbReference>
<comment type="similarity">
    <text evidence="1">Belongs to the metallo-dependent hydrolases superfamily. TatD-type hydrolase family.</text>
</comment>
<accession>A0A8C4Z7B0</accession>
<proteinExistence type="inferred from homology"/>
<dbReference type="Pfam" id="PF01026">
    <property type="entry name" value="TatD_DNase"/>
    <property type="match status" value="1"/>
</dbReference>
<dbReference type="PANTHER" id="PTHR46363:SF1">
    <property type="entry name" value="DEOXYRIBONUCLEASE TATDN2-RELATED"/>
    <property type="match status" value="1"/>
</dbReference>
<dbReference type="PROSITE" id="PS01091">
    <property type="entry name" value="TATD_3"/>
    <property type="match status" value="1"/>
</dbReference>
<dbReference type="InterPro" id="IPR001130">
    <property type="entry name" value="TatD-like"/>
</dbReference>
<dbReference type="InterPro" id="IPR032466">
    <property type="entry name" value="Metal_Hydrolase"/>
</dbReference>
<reference evidence="3" key="2">
    <citation type="submission" date="2025-09" db="UniProtKB">
        <authorList>
            <consortium name="Ensembl"/>
        </authorList>
    </citation>
    <scope>IDENTIFICATION</scope>
</reference>
<evidence type="ECO:0000313" key="3">
    <source>
        <dbReference type="Ensembl" id="ENSGMOP00000008188.2"/>
    </source>
</evidence>
<evidence type="ECO:0000256" key="1">
    <source>
        <dbReference type="ARBA" id="ARBA00009275"/>
    </source>
</evidence>
<dbReference type="InterPro" id="IPR018228">
    <property type="entry name" value="DNase_TatD-rel_CS"/>
</dbReference>
<dbReference type="Gene3D" id="3.20.20.140">
    <property type="entry name" value="Metal-dependent hydrolases"/>
    <property type="match status" value="1"/>
</dbReference>
<dbReference type="SUPFAM" id="SSF51556">
    <property type="entry name" value="Metallo-dependent hydrolases"/>
    <property type="match status" value="1"/>
</dbReference>
<organism evidence="3 4">
    <name type="scientific">Gadus morhua</name>
    <name type="common">Atlantic cod</name>
    <dbReference type="NCBI Taxonomy" id="8049"/>
    <lineage>
        <taxon>Eukaryota</taxon>
        <taxon>Metazoa</taxon>
        <taxon>Chordata</taxon>
        <taxon>Craniata</taxon>
        <taxon>Vertebrata</taxon>
        <taxon>Euteleostomi</taxon>
        <taxon>Actinopterygii</taxon>
        <taxon>Neopterygii</taxon>
        <taxon>Teleostei</taxon>
        <taxon>Neoteleostei</taxon>
        <taxon>Acanthomorphata</taxon>
        <taxon>Zeiogadaria</taxon>
        <taxon>Gadariae</taxon>
        <taxon>Gadiformes</taxon>
        <taxon>Gadoidei</taxon>
        <taxon>Gadidae</taxon>
        <taxon>Gadus</taxon>
    </lineage>
</organism>
<dbReference type="OMA" id="SIRQCAH"/>
<dbReference type="Proteomes" id="UP000694546">
    <property type="component" value="Chromosome 13"/>
</dbReference>
<evidence type="ECO:0000256" key="2">
    <source>
        <dbReference type="ARBA" id="ARBA00022801"/>
    </source>
</evidence>
<dbReference type="AlphaFoldDB" id="A0A8C4Z7B0"/>
<keyword evidence="2" id="KW-0378">Hydrolase</keyword>
<evidence type="ECO:0000313" key="4">
    <source>
        <dbReference type="Proteomes" id="UP000694546"/>
    </source>
</evidence>
<protein>
    <submittedName>
        <fullName evidence="3">Uncharacterized protein</fullName>
    </submittedName>
</protein>
<reference evidence="3" key="1">
    <citation type="submission" date="2025-08" db="UniProtKB">
        <authorList>
            <consortium name="Ensembl"/>
        </authorList>
    </citation>
    <scope>IDENTIFICATION</scope>
</reference>
<dbReference type="GO" id="GO:0016788">
    <property type="term" value="F:hydrolase activity, acting on ester bonds"/>
    <property type="evidence" value="ECO:0007669"/>
    <property type="project" value="InterPro"/>
</dbReference>
<dbReference type="GeneTree" id="ENSGT00940000155616"/>
<keyword evidence="4" id="KW-1185">Reference proteome</keyword>
<name>A0A8C4Z7B0_GADMO</name>
<sequence length="120" mass="13588">MKKCVPRDYKIHRHCFTNSYPVIEPFLEEFPNLCVGFTALITYQRAAEARDAVRRIPLDRIVLETDAPYFLPRQLGKAAGRFAHPGMAIHTLREISLLKGQDLPTVFTALRANTSALYGV</sequence>
<dbReference type="PANTHER" id="PTHR46363">
    <property type="entry name" value="DEOXYRIBONUCLEASE TATDN2-RELATED"/>
    <property type="match status" value="1"/>
</dbReference>